<dbReference type="EMBL" id="AOGE01000001">
    <property type="protein sequence ID" value="ELT51199.1"/>
    <property type="molecule type" value="Genomic_DNA"/>
</dbReference>
<name>M5K2W3_9HYPH</name>
<sequence>MKQIITYLRRTGRRVSDFLKRLLGKATHEGRLRIGITVGIPPFVSITFGYDAKFPRKADNDNAKRRKTG</sequence>
<gene>
    <name evidence="1" type="ORF">D584_00080</name>
</gene>
<evidence type="ECO:0000313" key="1">
    <source>
        <dbReference type="EMBL" id="ELT51199.1"/>
    </source>
</evidence>
<comment type="caution">
    <text evidence="1">The sequence shown here is derived from an EMBL/GenBank/DDBJ whole genome shotgun (WGS) entry which is preliminary data.</text>
</comment>
<dbReference type="OrthoDB" id="8410508at2"/>
<dbReference type="Proteomes" id="UP000011971">
    <property type="component" value="Unassembled WGS sequence"/>
</dbReference>
<proteinExistence type="predicted"/>
<dbReference type="AlphaFoldDB" id="M5K2W3"/>
<protein>
    <submittedName>
        <fullName evidence="1">Uncharacterized protein</fullName>
    </submittedName>
</protein>
<dbReference type="RefSeq" id="WP_006470225.1">
    <property type="nucleotide sequence ID" value="NZ_AOGE01000001.1"/>
</dbReference>
<dbReference type="PATRIC" id="fig|1234597.4.peg.18"/>
<reference evidence="1 2" key="1">
    <citation type="journal article" date="2013" name="Gut Pathog.">
        <title>Draft genome of Ochrobactrum intermedium strain M86 isolated from non-ulcer dyspeptic individual from India.</title>
        <authorList>
            <person name="Kulkarni G."/>
            <person name="Dhotre D."/>
            <person name="Dharne M."/>
            <person name="Shetty S."/>
            <person name="Chowdhury S."/>
            <person name="Misra V."/>
            <person name="Misra S."/>
            <person name="Patole M."/>
            <person name="Shouche Y."/>
        </authorList>
    </citation>
    <scope>NUCLEOTIDE SEQUENCE [LARGE SCALE GENOMIC DNA]</scope>
    <source>
        <strain evidence="1 2">M86</strain>
    </source>
</reference>
<organism evidence="1 2">
    <name type="scientific">Brucella intermedia M86</name>
    <dbReference type="NCBI Taxonomy" id="1234597"/>
    <lineage>
        <taxon>Bacteria</taxon>
        <taxon>Pseudomonadati</taxon>
        <taxon>Pseudomonadota</taxon>
        <taxon>Alphaproteobacteria</taxon>
        <taxon>Hyphomicrobiales</taxon>
        <taxon>Brucellaceae</taxon>
        <taxon>Brucella/Ochrobactrum group</taxon>
        <taxon>Brucella</taxon>
    </lineage>
</organism>
<evidence type="ECO:0000313" key="2">
    <source>
        <dbReference type="Proteomes" id="UP000011971"/>
    </source>
</evidence>
<accession>M5K2W3</accession>